<dbReference type="InterPro" id="IPR023574">
    <property type="entry name" value="Ribosomal_uL4_dom_sf"/>
</dbReference>
<comment type="function">
    <text evidence="1">Probably binds the 23S rRNA.</text>
</comment>
<dbReference type="Gene3D" id="3.40.1370.10">
    <property type="match status" value="1"/>
</dbReference>
<dbReference type="AlphaFoldDB" id="A0A7S1TLZ6"/>
<dbReference type="GO" id="GO:0003735">
    <property type="term" value="F:structural constituent of ribosome"/>
    <property type="evidence" value="ECO:0007669"/>
    <property type="project" value="InterPro"/>
</dbReference>
<evidence type="ECO:0000256" key="1">
    <source>
        <dbReference type="ARBA" id="ARBA00004083"/>
    </source>
</evidence>
<dbReference type="EMBL" id="HBGI01003900">
    <property type="protein sequence ID" value="CAD9240801.1"/>
    <property type="molecule type" value="Transcribed_RNA"/>
</dbReference>
<comment type="similarity">
    <text evidence="2">Belongs to the universal ribosomal protein uL4 family.</text>
</comment>
<evidence type="ECO:0000256" key="2">
    <source>
        <dbReference type="ARBA" id="ARBA00010528"/>
    </source>
</evidence>
<keyword evidence="4" id="KW-0687">Ribonucleoprotein</keyword>
<dbReference type="PANTHER" id="PTHR10746:SF6">
    <property type="entry name" value="LARGE RIBOSOMAL SUBUNIT PROTEIN UL4M"/>
    <property type="match status" value="1"/>
</dbReference>
<dbReference type="GO" id="GO:0005840">
    <property type="term" value="C:ribosome"/>
    <property type="evidence" value="ECO:0007669"/>
    <property type="project" value="UniProtKB-KW"/>
</dbReference>
<sequence>MAGFIAGHRSVSNVDRWGRQARCAMGALQREKHTFSHAPAGVDLVVNSTPRIRLNDPAVNVVIPDVEQRSMLEHSSAPIVATQFGGDREALVYRSLYDFVPTGATMLSGRMFNAPIREDIVHTVVKWQLLSRRAGTASTKSRAEVSYSGRKIAPQKGRGRARHGDRGAPLFRGGGRSHGPKPRDWSYPLNKNVRRNGLRSALTSKYAAGRLWIVQTAELPPDAKSQSDLVDAMVRLGFESTLVIDWDHAGERKISPHFEKAAFKLENVLAMPPNGLNCYDMLSFQHLIISLPALHKLERRFLKYTSLC</sequence>
<evidence type="ECO:0000256" key="5">
    <source>
        <dbReference type="ARBA" id="ARBA00040565"/>
    </source>
</evidence>
<dbReference type="InterPro" id="IPR013005">
    <property type="entry name" value="Ribosomal_uL4-like"/>
</dbReference>
<dbReference type="PANTHER" id="PTHR10746">
    <property type="entry name" value="50S RIBOSOMAL PROTEIN L4"/>
    <property type="match status" value="1"/>
</dbReference>
<name>A0A7S1TLZ6_9RHOD</name>
<accession>A0A7S1TLZ6</accession>
<dbReference type="SUPFAM" id="SSF52166">
    <property type="entry name" value="Ribosomal protein L4"/>
    <property type="match status" value="1"/>
</dbReference>
<dbReference type="Pfam" id="PF00573">
    <property type="entry name" value="Ribosomal_L4"/>
    <property type="match status" value="1"/>
</dbReference>
<evidence type="ECO:0000256" key="6">
    <source>
        <dbReference type="SAM" id="MobiDB-lite"/>
    </source>
</evidence>
<dbReference type="GO" id="GO:0006412">
    <property type="term" value="P:translation"/>
    <property type="evidence" value="ECO:0007669"/>
    <property type="project" value="InterPro"/>
</dbReference>
<evidence type="ECO:0000313" key="7">
    <source>
        <dbReference type="EMBL" id="CAD9240801.1"/>
    </source>
</evidence>
<dbReference type="GO" id="GO:1990904">
    <property type="term" value="C:ribonucleoprotein complex"/>
    <property type="evidence" value="ECO:0007669"/>
    <property type="project" value="UniProtKB-KW"/>
</dbReference>
<feature type="region of interest" description="Disordered" evidence="6">
    <location>
        <begin position="141"/>
        <end position="190"/>
    </location>
</feature>
<dbReference type="HAMAP" id="MF_01328_B">
    <property type="entry name" value="Ribosomal_uL4_B"/>
    <property type="match status" value="1"/>
</dbReference>
<proteinExistence type="inferred from homology"/>
<gene>
    <name evidence="7" type="ORF">EAUS1353_LOCUS2540</name>
</gene>
<evidence type="ECO:0000256" key="4">
    <source>
        <dbReference type="ARBA" id="ARBA00023274"/>
    </source>
</evidence>
<organism evidence="7">
    <name type="scientific">Erythrolobus australicus</name>
    <dbReference type="NCBI Taxonomy" id="1077150"/>
    <lineage>
        <taxon>Eukaryota</taxon>
        <taxon>Rhodophyta</taxon>
        <taxon>Bangiophyceae</taxon>
        <taxon>Porphyridiales</taxon>
        <taxon>Porphyridiaceae</taxon>
        <taxon>Erythrolobus</taxon>
    </lineage>
</organism>
<protein>
    <recommendedName>
        <fullName evidence="5">Large ribosomal subunit protein uL4m</fullName>
    </recommendedName>
</protein>
<dbReference type="NCBIfam" id="TIGR03953">
    <property type="entry name" value="rplD_bact"/>
    <property type="match status" value="1"/>
</dbReference>
<reference evidence="7" key="1">
    <citation type="submission" date="2021-01" db="EMBL/GenBank/DDBJ databases">
        <authorList>
            <person name="Corre E."/>
            <person name="Pelletier E."/>
            <person name="Niang G."/>
            <person name="Scheremetjew M."/>
            <person name="Finn R."/>
            <person name="Kale V."/>
            <person name="Holt S."/>
            <person name="Cochrane G."/>
            <person name="Meng A."/>
            <person name="Brown T."/>
            <person name="Cohen L."/>
        </authorList>
    </citation>
    <scope>NUCLEOTIDE SEQUENCE</scope>
    <source>
        <strain evidence="7">CCMP3124</strain>
    </source>
</reference>
<keyword evidence="3" id="KW-0689">Ribosomal protein</keyword>
<dbReference type="InterPro" id="IPR002136">
    <property type="entry name" value="Ribosomal_uL4"/>
</dbReference>
<evidence type="ECO:0000256" key="3">
    <source>
        <dbReference type="ARBA" id="ARBA00022980"/>
    </source>
</evidence>